<accession>A0A367LFS4</accession>
<evidence type="ECO:0000256" key="2">
    <source>
        <dbReference type="SAM" id="Phobius"/>
    </source>
</evidence>
<keyword evidence="2" id="KW-1133">Transmembrane helix</keyword>
<evidence type="ECO:0000313" key="4">
    <source>
        <dbReference type="Proteomes" id="UP000253664"/>
    </source>
</evidence>
<dbReference type="AlphaFoldDB" id="A0A367LFS4"/>
<dbReference type="OrthoDB" id="4725912at2759"/>
<name>A0A367LFS4_9HYPO</name>
<dbReference type="EMBL" id="LKCN02000007">
    <property type="protein sequence ID" value="RCI13268.1"/>
    <property type="molecule type" value="Genomic_DNA"/>
</dbReference>
<feature type="region of interest" description="Disordered" evidence="1">
    <location>
        <begin position="160"/>
        <end position="180"/>
    </location>
</feature>
<gene>
    <name evidence="3" type="ORF">L249_1195</name>
</gene>
<organism evidence="3 4">
    <name type="scientific">Ophiocordyceps polyrhachis-furcata BCC 54312</name>
    <dbReference type="NCBI Taxonomy" id="1330021"/>
    <lineage>
        <taxon>Eukaryota</taxon>
        <taxon>Fungi</taxon>
        <taxon>Dikarya</taxon>
        <taxon>Ascomycota</taxon>
        <taxon>Pezizomycotina</taxon>
        <taxon>Sordariomycetes</taxon>
        <taxon>Hypocreomycetidae</taxon>
        <taxon>Hypocreales</taxon>
        <taxon>Ophiocordycipitaceae</taxon>
        <taxon>Ophiocordyceps</taxon>
    </lineage>
</organism>
<sequence>MLKFVVVIWPLYPAPSLPPLFFLSSFFQPTVKRKKKTKQRRSTKAFIIMDPWQVLDIWAPYSRNRTLHIIDWDEGEILYSAVRSVADGPDMTIRRGGQDEDEGDKSIVGSLTFRRRGLRINAETALGTKIRMTNMGYFGYRFSHNGSAWRWKKDHGSFSSLPPSSSSSSSSLSSTSSSAVTRQELVDQKGRVIARLESWTATSLRKKCILTIRNKIPPSALDVVVITALARLEVSRRKDADRLCAAMAKRHHKASGKSYFDRPILRNCAEHYGCSCECDFTCGCDDD</sequence>
<keyword evidence="2" id="KW-0472">Membrane</keyword>
<evidence type="ECO:0000313" key="3">
    <source>
        <dbReference type="EMBL" id="RCI13268.1"/>
    </source>
</evidence>
<feature type="transmembrane region" description="Helical" evidence="2">
    <location>
        <begin position="12"/>
        <end position="31"/>
    </location>
</feature>
<reference evidence="3 4" key="1">
    <citation type="journal article" date="2015" name="BMC Genomics">
        <title>Insights from the genome of Ophiocordyceps polyrhachis-furcata to pathogenicity and host specificity in insect fungi.</title>
        <authorList>
            <person name="Wichadakul D."/>
            <person name="Kobmoo N."/>
            <person name="Ingsriswang S."/>
            <person name="Tangphatsornruang S."/>
            <person name="Chantasingh D."/>
            <person name="Luangsa-ard J.J."/>
            <person name="Eurwilaichitr L."/>
        </authorList>
    </citation>
    <scope>NUCLEOTIDE SEQUENCE [LARGE SCALE GENOMIC DNA]</scope>
    <source>
        <strain evidence="3 4">BCC 54312</strain>
    </source>
</reference>
<protein>
    <submittedName>
        <fullName evidence="3">Uncharacterized protein</fullName>
    </submittedName>
</protein>
<proteinExistence type="predicted"/>
<keyword evidence="4" id="KW-1185">Reference proteome</keyword>
<evidence type="ECO:0000256" key="1">
    <source>
        <dbReference type="SAM" id="MobiDB-lite"/>
    </source>
</evidence>
<dbReference type="Proteomes" id="UP000253664">
    <property type="component" value="Unassembled WGS sequence"/>
</dbReference>
<feature type="compositionally biased region" description="Low complexity" evidence="1">
    <location>
        <begin position="160"/>
        <end position="178"/>
    </location>
</feature>
<dbReference type="STRING" id="1330021.A0A367LFS4"/>
<keyword evidence="2" id="KW-0812">Transmembrane</keyword>
<comment type="caution">
    <text evidence="3">The sequence shown here is derived from an EMBL/GenBank/DDBJ whole genome shotgun (WGS) entry which is preliminary data.</text>
</comment>